<dbReference type="InterPro" id="IPR018490">
    <property type="entry name" value="cNMP-bd_dom_sf"/>
</dbReference>
<dbReference type="InterPro" id="IPR012318">
    <property type="entry name" value="HTH_CRP"/>
</dbReference>
<evidence type="ECO:0000256" key="2">
    <source>
        <dbReference type="ARBA" id="ARBA00023125"/>
    </source>
</evidence>
<dbReference type="Gene3D" id="1.10.10.10">
    <property type="entry name" value="Winged helix-like DNA-binding domain superfamily/Winged helix DNA-binding domain"/>
    <property type="match status" value="1"/>
</dbReference>
<dbReference type="InterPro" id="IPR036390">
    <property type="entry name" value="WH_DNA-bd_sf"/>
</dbReference>
<dbReference type="CDD" id="cd00038">
    <property type="entry name" value="CAP_ED"/>
    <property type="match status" value="1"/>
</dbReference>
<dbReference type="STRING" id="1848.SAMN05443637_13428"/>
<dbReference type="AlphaFoldDB" id="A0A1M7BCQ7"/>
<keyword evidence="5" id="KW-0418">Kinase</keyword>
<protein>
    <submittedName>
        <fullName evidence="5">cAMP-binding domain of CRP or a regulatory subunit of cAMP-dependent protein kinases</fullName>
    </submittedName>
</protein>
<gene>
    <name evidence="5" type="ORF">SAMN05443637_13428</name>
</gene>
<keyword evidence="6" id="KW-1185">Reference proteome</keyword>
<dbReference type="Gene3D" id="2.60.120.10">
    <property type="entry name" value="Jelly Rolls"/>
    <property type="match status" value="1"/>
</dbReference>
<dbReference type="EMBL" id="FRAP01000034">
    <property type="protein sequence ID" value="SHL52399.1"/>
    <property type="molecule type" value="Genomic_DNA"/>
</dbReference>
<accession>A0A1M7BCQ7</accession>
<proteinExistence type="predicted"/>
<dbReference type="GO" id="GO:0003677">
    <property type="term" value="F:DNA binding"/>
    <property type="evidence" value="ECO:0007669"/>
    <property type="project" value="UniProtKB-KW"/>
</dbReference>
<keyword evidence="2" id="KW-0238">DNA-binding</keyword>
<reference evidence="5 6" key="1">
    <citation type="submission" date="2016-11" db="EMBL/GenBank/DDBJ databases">
        <authorList>
            <person name="Jaros S."/>
            <person name="Januszkiewicz K."/>
            <person name="Wedrychowicz H."/>
        </authorList>
    </citation>
    <scope>NUCLEOTIDE SEQUENCE [LARGE SCALE GENOMIC DNA]</scope>
    <source>
        <strain evidence="5 6">DSM 43832</strain>
    </source>
</reference>
<dbReference type="Proteomes" id="UP000184363">
    <property type="component" value="Unassembled WGS sequence"/>
</dbReference>
<dbReference type="PROSITE" id="PS51063">
    <property type="entry name" value="HTH_CRP_2"/>
    <property type="match status" value="1"/>
</dbReference>
<keyword evidence="3" id="KW-0804">Transcription</keyword>
<dbReference type="GO" id="GO:0016301">
    <property type="term" value="F:kinase activity"/>
    <property type="evidence" value="ECO:0007669"/>
    <property type="project" value="UniProtKB-KW"/>
</dbReference>
<dbReference type="SUPFAM" id="SSF51206">
    <property type="entry name" value="cAMP-binding domain-like"/>
    <property type="match status" value="1"/>
</dbReference>
<evidence type="ECO:0000313" key="5">
    <source>
        <dbReference type="EMBL" id="SHL52399.1"/>
    </source>
</evidence>
<keyword evidence="1" id="KW-0805">Transcription regulation</keyword>
<dbReference type="GO" id="GO:0003700">
    <property type="term" value="F:DNA-binding transcription factor activity"/>
    <property type="evidence" value="ECO:0007669"/>
    <property type="project" value="TreeGrafter"/>
</dbReference>
<dbReference type="Pfam" id="PF13545">
    <property type="entry name" value="HTH_Crp_2"/>
    <property type="match status" value="1"/>
</dbReference>
<sequence length="249" mass="27278">MRAMNSHGPGARPSAAALEAWSKSFLAGQDPEVRDALLADSRIATYPAGVCICRGEEGDYRVALIHRGRIRAQITSWDGREVTTRYMTVGHITAVPAMLTHGAPASLHAVTACEVSLLNPNTFRRLMRTHAALSYQVAVYLAESTYETVAYYEDNLFGSVQQRVSRHLLEMATPTVGGLLVQTDQAELASAIGSVREVVARALKKLSDTGAIRRSRRQIWIEDPGLLRSFASEPLGGWLRELGPRRPNP</sequence>
<dbReference type="PANTHER" id="PTHR24567">
    <property type="entry name" value="CRP FAMILY TRANSCRIPTIONAL REGULATORY PROTEIN"/>
    <property type="match status" value="1"/>
</dbReference>
<evidence type="ECO:0000259" key="4">
    <source>
        <dbReference type="PROSITE" id="PS51063"/>
    </source>
</evidence>
<evidence type="ECO:0000313" key="6">
    <source>
        <dbReference type="Proteomes" id="UP000184363"/>
    </source>
</evidence>
<dbReference type="SUPFAM" id="SSF46785">
    <property type="entry name" value="Winged helix' DNA-binding domain"/>
    <property type="match status" value="1"/>
</dbReference>
<dbReference type="GO" id="GO:0005829">
    <property type="term" value="C:cytosol"/>
    <property type="evidence" value="ECO:0007669"/>
    <property type="project" value="TreeGrafter"/>
</dbReference>
<dbReference type="PANTHER" id="PTHR24567:SF26">
    <property type="entry name" value="REGULATORY PROTEIN YEIL"/>
    <property type="match status" value="1"/>
</dbReference>
<dbReference type="Pfam" id="PF00027">
    <property type="entry name" value="cNMP_binding"/>
    <property type="match status" value="1"/>
</dbReference>
<organism evidence="5 6">
    <name type="scientific">Pseudonocardia thermophila</name>
    <dbReference type="NCBI Taxonomy" id="1848"/>
    <lineage>
        <taxon>Bacteria</taxon>
        <taxon>Bacillati</taxon>
        <taxon>Actinomycetota</taxon>
        <taxon>Actinomycetes</taxon>
        <taxon>Pseudonocardiales</taxon>
        <taxon>Pseudonocardiaceae</taxon>
        <taxon>Pseudonocardia</taxon>
    </lineage>
</organism>
<keyword evidence="5" id="KW-0808">Transferase</keyword>
<evidence type="ECO:0000256" key="1">
    <source>
        <dbReference type="ARBA" id="ARBA00023015"/>
    </source>
</evidence>
<dbReference type="InterPro" id="IPR014710">
    <property type="entry name" value="RmlC-like_jellyroll"/>
</dbReference>
<evidence type="ECO:0000256" key="3">
    <source>
        <dbReference type="ARBA" id="ARBA00023163"/>
    </source>
</evidence>
<name>A0A1M7BCQ7_PSETH</name>
<dbReference type="InterPro" id="IPR050397">
    <property type="entry name" value="Env_Response_Regulators"/>
</dbReference>
<dbReference type="InterPro" id="IPR036388">
    <property type="entry name" value="WH-like_DNA-bd_sf"/>
</dbReference>
<dbReference type="InterPro" id="IPR000595">
    <property type="entry name" value="cNMP-bd_dom"/>
</dbReference>
<feature type="domain" description="HTH crp-type" evidence="4">
    <location>
        <begin position="158"/>
        <end position="225"/>
    </location>
</feature>